<keyword evidence="3" id="KW-1185">Reference proteome</keyword>
<reference evidence="2 3" key="1">
    <citation type="submission" date="2024-03" db="EMBL/GenBank/DDBJ databases">
        <title>The Acrasis kona genome and developmental transcriptomes reveal deep origins of eukaryotic multicellular pathways.</title>
        <authorList>
            <person name="Sheikh S."/>
            <person name="Fu C.-J."/>
            <person name="Brown M.W."/>
            <person name="Baldauf S.L."/>
        </authorList>
    </citation>
    <scope>NUCLEOTIDE SEQUENCE [LARGE SCALE GENOMIC DNA]</scope>
    <source>
        <strain evidence="2 3">ATCC MYA-3509</strain>
    </source>
</reference>
<evidence type="ECO:0000313" key="2">
    <source>
        <dbReference type="EMBL" id="KAL0488027.1"/>
    </source>
</evidence>
<dbReference type="AlphaFoldDB" id="A0AAW2ZDL7"/>
<gene>
    <name evidence="2" type="ORF">AKO1_015218</name>
</gene>
<proteinExistence type="predicted"/>
<dbReference type="Proteomes" id="UP001431209">
    <property type="component" value="Unassembled WGS sequence"/>
</dbReference>
<name>A0AAW2ZDL7_9EUKA</name>
<evidence type="ECO:0000256" key="1">
    <source>
        <dbReference type="SAM" id="MobiDB-lite"/>
    </source>
</evidence>
<accession>A0AAW2ZDL7</accession>
<organism evidence="2 3">
    <name type="scientific">Acrasis kona</name>
    <dbReference type="NCBI Taxonomy" id="1008807"/>
    <lineage>
        <taxon>Eukaryota</taxon>
        <taxon>Discoba</taxon>
        <taxon>Heterolobosea</taxon>
        <taxon>Tetramitia</taxon>
        <taxon>Eutetramitia</taxon>
        <taxon>Acrasidae</taxon>
        <taxon>Acrasis</taxon>
    </lineage>
</organism>
<evidence type="ECO:0000313" key="3">
    <source>
        <dbReference type="Proteomes" id="UP001431209"/>
    </source>
</evidence>
<feature type="compositionally biased region" description="Basic and acidic residues" evidence="1">
    <location>
        <begin position="35"/>
        <end position="47"/>
    </location>
</feature>
<protein>
    <submittedName>
        <fullName evidence="2">Glycerophosphodiester phosphodiesterase domain-containing protein</fullName>
    </submittedName>
</protein>
<dbReference type="EMBL" id="JAOPGA020001392">
    <property type="protein sequence ID" value="KAL0488027.1"/>
    <property type="molecule type" value="Genomic_DNA"/>
</dbReference>
<comment type="caution">
    <text evidence="2">The sequence shown here is derived from an EMBL/GenBank/DDBJ whole genome shotgun (WGS) entry which is preliminary data.</text>
</comment>
<sequence>MSSQYITPYTYSPFFIKEETLEQLLQEGLKREQLHQEKMSIDVRSSDEYSDESPSVSPTTRLLPPLKTSLKNPTKSRNIRGDSPKKELVEVEFKVGRHKPKPSDSYVTKFRLL</sequence>
<feature type="region of interest" description="Disordered" evidence="1">
    <location>
        <begin position="35"/>
        <end position="83"/>
    </location>
</feature>